<proteinExistence type="predicted"/>
<keyword evidence="2" id="KW-1185">Reference proteome</keyword>
<sequence>YPNGDLSTTDGPCSSSDGSMCCPLNWECMDNGLCYLGNADYISRYTCTDSSWSASGCPNFCTES</sequence>
<gene>
    <name evidence="1" type="ORF">M501DRAFT_901330</name>
</gene>
<reference evidence="1" key="1">
    <citation type="journal article" date="2020" name="Stud. Mycol.">
        <title>101 Dothideomycetes genomes: a test case for predicting lifestyles and emergence of pathogens.</title>
        <authorList>
            <person name="Haridas S."/>
            <person name="Albert R."/>
            <person name="Binder M."/>
            <person name="Bloem J."/>
            <person name="Labutti K."/>
            <person name="Salamov A."/>
            <person name="Andreopoulos B."/>
            <person name="Baker S."/>
            <person name="Barry K."/>
            <person name="Bills G."/>
            <person name="Bluhm B."/>
            <person name="Cannon C."/>
            <person name="Castanera R."/>
            <person name="Culley D."/>
            <person name="Daum C."/>
            <person name="Ezra D."/>
            <person name="Gonzalez J."/>
            <person name="Henrissat B."/>
            <person name="Kuo A."/>
            <person name="Liang C."/>
            <person name="Lipzen A."/>
            <person name="Lutzoni F."/>
            <person name="Magnuson J."/>
            <person name="Mondo S."/>
            <person name="Nolan M."/>
            <person name="Ohm R."/>
            <person name="Pangilinan J."/>
            <person name="Park H.-J."/>
            <person name="Ramirez L."/>
            <person name="Alfaro M."/>
            <person name="Sun H."/>
            <person name="Tritt A."/>
            <person name="Yoshinaga Y."/>
            <person name="Zwiers L.-H."/>
            <person name="Turgeon B."/>
            <person name="Goodwin S."/>
            <person name="Spatafora J."/>
            <person name="Crous P."/>
            <person name="Grigoriev I."/>
        </authorList>
    </citation>
    <scope>NUCLEOTIDE SEQUENCE</scope>
    <source>
        <strain evidence="1">CBS 101060</strain>
    </source>
</reference>
<evidence type="ECO:0000313" key="2">
    <source>
        <dbReference type="Proteomes" id="UP000799429"/>
    </source>
</evidence>
<name>A0A9P4SED9_9PEZI</name>
<comment type="caution">
    <text evidence="1">The sequence shown here is derived from an EMBL/GenBank/DDBJ whole genome shotgun (WGS) entry which is preliminary data.</text>
</comment>
<accession>A0A9P4SED9</accession>
<feature type="non-terminal residue" evidence="1">
    <location>
        <position position="1"/>
    </location>
</feature>
<organism evidence="1 2">
    <name type="scientific">Patellaria atrata CBS 101060</name>
    <dbReference type="NCBI Taxonomy" id="1346257"/>
    <lineage>
        <taxon>Eukaryota</taxon>
        <taxon>Fungi</taxon>
        <taxon>Dikarya</taxon>
        <taxon>Ascomycota</taxon>
        <taxon>Pezizomycotina</taxon>
        <taxon>Dothideomycetes</taxon>
        <taxon>Dothideomycetes incertae sedis</taxon>
        <taxon>Patellariales</taxon>
        <taxon>Patellariaceae</taxon>
        <taxon>Patellaria</taxon>
    </lineage>
</organism>
<dbReference type="AlphaFoldDB" id="A0A9P4SED9"/>
<protein>
    <submittedName>
        <fullName evidence="1">Uncharacterized protein</fullName>
    </submittedName>
</protein>
<dbReference type="Proteomes" id="UP000799429">
    <property type="component" value="Unassembled WGS sequence"/>
</dbReference>
<feature type="non-terminal residue" evidence="1">
    <location>
        <position position="64"/>
    </location>
</feature>
<evidence type="ECO:0000313" key="1">
    <source>
        <dbReference type="EMBL" id="KAF2840829.1"/>
    </source>
</evidence>
<dbReference type="EMBL" id="MU006092">
    <property type="protein sequence ID" value="KAF2840829.1"/>
    <property type="molecule type" value="Genomic_DNA"/>
</dbReference>
<dbReference type="OrthoDB" id="5215637at2759"/>